<protein>
    <submittedName>
        <fullName evidence="5">Uncharacterized protein</fullName>
    </submittedName>
</protein>
<dbReference type="Proteomes" id="UP000054477">
    <property type="component" value="Unassembled WGS sequence"/>
</dbReference>
<evidence type="ECO:0000256" key="3">
    <source>
        <dbReference type="ARBA" id="ARBA00023204"/>
    </source>
</evidence>
<keyword evidence="6" id="KW-1185">Reference proteome</keyword>
<keyword evidence="1" id="KW-0227">DNA damage</keyword>
<dbReference type="HOGENOM" id="CLU_1023309_0_0_1"/>
<organism evidence="5 6">
    <name type="scientific">Laccaria amethystina LaAM-08-1</name>
    <dbReference type="NCBI Taxonomy" id="1095629"/>
    <lineage>
        <taxon>Eukaryota</taxon>
        <taxon>Fungi</taxon>
        <taxon>Dikarya</taxon>
        <taxon>Basidiomycota</taxon>
        <taxon>Agaricomycotina</taxon>
        <taxon>Agaricomycetes</taxon>
        <taxon>Agaricomycetidae</taxon>
        <taxon>Agaricales</taxon>
        <taxon>Agaricineae</taxon>
        <taxon>Hydnangiaceae</taxon>
        <taxon>Laccaria</taxon>
    </lineage>
</organism>
<dbReference type="InterPro" id="IPR011335">
    <property type="entry name" value="Restrct_endonuc-II-like"/>
</dbReference>
<dbReference type="SUPFAM" id="SSF52980">
    <property type="entry name" value="Restriction endonuclease-like"/>
    <property type="match status" value="1"/>
</dbReference>
<keyword evidence="2" id="KW-0378">Hydrolase</keyword>
<feature type="region of interest" description="Disordered" evidence="4">
    <location>
        <begin position="253"/>
        <end position="272"/>
    </location>
</feature>
<dbReference type="PANTHER" id="PTHR10150">
    <property type="entry name" value="DNA REPAIR ENDONUCLEASE XPF"/>
    <property type="match status" value="1"/>
</dbReference>
<feature type="compositionally biased region" description="Basic and acidic residues" evidence="4">
    <location>
        <begin position="21"/>
        <end position="38"/>
    </location>
</feature>
<dbReference type="GO" id="GO:1901255">
    <property type="term" value="P:nucleotide-excision repair involved in interstrand cross-link repair"/>
    <property type="evidence" value="ECO:0007669"/>
    <property type="project" value="TreeGrafter"/>
</dbReference>
<evidence type="ECO:0000256" key="2">
    <source>
        <dbReference type="ARBA" id="ARBA00022801"/>
    </source>
</evidence>
<dbReference type="GO" id="GO:0003697">
    <property type="term" value="F:single-stranded DNA binding"/>
    <property type="evidence" value="ECO:0007669"/>
    <property type="project" value="TreeGrafter"/>
</dbReference>
<evidence type="ECO:0000256" key="1">
    <source>
        <dbReference type="ARBA" id="ARBA00022763"/>
    </source>
</evidence>
<gene>
    <name evidence="5" type="ORF">K443DRAFT_9685</name>
</gene>
<accession>A0A0C9WY53</accession>
<dbReference type="GO" id="GO:0000110">
    <property type="term" value="C:nucleotide-excision repair factor 1 complex"/>
    <property type="evidence" value="ECO:0007669"/>
    <property type="project" value="TreeGrafter"/>
</dbReference>
<dbReference type="EMBL" id="KN838685">
    <property type="protein sequence ID" value="KIJ97740.1"/>
    <property type="molecule type" value="Genomic_DNA"/>
</dbReference>
<dbReference type="GO" id="GO:0000014">
    <property type="term" value="F:single-stranded DNA endodeoxyribonuclease activity"/>
    <property type="evidence" value="ECO:0007669"/>
    <property type="project" value="TreeGrafter"/>
</dbReference>
<evidence type="ECO:0000256" key="4">
    <source>
        <dbReference type="SAM" id="MobiDB-lite"/>
    </source>
</evidence>
<name>A0A0C9WY53_9AGAR</name>
<feature type="region of interest" description="Disordered" evidence="4">
    <location>
        <begin position="1"/>
        <end position="66"/>
    </location>
</feature>
<dbReference type="AlphaFoldDB" id="A0A0C9WY53"/>
<dbReference type="PANTHER" id="PTHR10150:SF0">
    <property type="entry name" value="DNA REPAIR ENDONUCLEASE XPF"/>
    <property type="match status" value="1"/>
</dbReference>
<feature type="compositionally biased region" description="Basic and acidic residues" evidence="4">
    <location>
        <begin position="1"/>
        <end position="10"/>
    </location>
</feature>
<sequence>MPDMSRRPGDGLDGLYGQNDDISKGLKKKDKEKAERSQSRRRIMGGGPSTSSGSREAKTASADLGPDQVRARDDFLEFWAAQTDVGGGLIEFSDMQLLAFGSGALEDDYGLFPPEETSDIFQSHLLGHRRYESVQVNAPIPPRVQPLMIPATLTIRNSILTPKICVERKSLSDLISCFNSGRLYVLQIIEHFPLNPVQPFLGIRSASLCFHYKHPIILIEFEEDKAFTLDIRRLFLLLTPLNKMVTHMKSYAKPSHKYPQKKGPSGSGPESP</sequence>
<reference evidence="5 6" key="1">
    <citation type="submission" date="2014-04" db="EMBL/GenBank/DDBJ databases">
        <authorList>
            <consortium name="DOE Joint Genome Institute"/>
            <person name="Kuo A."/>
            <person name="Kohler A."/>
            <person name="Nagy L.G."/>
            <person name="Floudas D."/>
            <person name="Copeland A."/>
            <person name="Barry K.W."/>
            <person name="Cichocki N."/>
            <person name="Veneault-Fourrey C."/>
            <person name="LaButti K."/>
            <person name="Lindquist E.A."/>
            <person name="Lipzen A."/>
            <person name="Lundell T."/>
            <person name="Morin E."/>
            <person name="Murat C."/>
            <person name="Sun H."/>
            <person name="Tunlid A."/>
            <person name="Henrissat B."/>
            <person name="Grigoriev I.V."/>
            <person name="Hibbett D.S."/>
            <person name="Martin F."/>
            <person name="Nordberg H.P."/>
            <person name="Cantor M.N."/>
            <person name="Hua S.X."/>
        </authorList>
    </citation>
    <scope>NUCLEOTIDE SEQUENCE [LARGE SCALE GENOMIC DNA]</scope>
    <source>
        <strain evidence="5 6">LaAM-08-1</strain>
    </source>
</reference>
<keyword evidence="3" id="KW-0234">DNA repair</keyword>
<proteinExistence type="predicted"/>
<dbReference type="GO" id="GO:0000712">
    <property type="term" value="P:resolution of meiotic recombination intermediates"/>
    <property type="evidence" value="ECO:0007669"/>
    <property type="project" value="TreeGrafter"/>
</dbReference>
<dbReference type="Gene3D" id="3.40.50.10130">
    <property type="match status" value="1"/>
</dbReference>
<evidence type="ECO:0000313" key="5">
    <source>
        <dbReference type="EMBL" id="KIJ97740.1"/>
    </source>
</evidence>
<reference evidence="6" key="2">
    <citation type="submission" date="2015-01" db="EMBL/GenBank/DDBJ databases">
        <title>Evolutionary Origins and Diversification of the Mycorrhizal Mutualists.</title>
        <authorList>
            <consortium name="DOE Joint Genome Institute"/>
            <consortium name="Mycorrhizal Genomics Consortium"/>
            <person name="Kohler A."/>
            <person name="Kuo A."/>
            <person name="Nagy L.G."/>
            <person name="Floudas D."/>
            <person name="Copeland A."/>
            <person name="Barry K.W."/>
            <person name="Cichocki N."/>
            <person name="Veneault-Fourrey C."/>
            <person name="LaButti K."/>
            <person name="Lindquist E.A."/>
            <person name="Lipzen A."/>
            <person name="Lundell T."/>
            <person name="Morin E."/>
            <person name="Murat C."/>
            <person name="Riley R."/>
            <person name="Ohm R."/>
            <person name="Sun H."/>
            <person name="Tunlid A."/>
            <person name="Henrissat B."/>
            <person name="Grigoriev I.V."/>
            <person name="Hibbett D.S."/>
            <person name="Martin F."/>
        </authorList>
    </citation>
    <scope>NUCLEOTIDE SEQUENCE [LARGE SCALE GENOMIC DNA]</scope>
    <source>
        <strain evidence="6">LaAM-08-1</strain>
    </source>
</reference>
<dbReference type="OrthoDB" id="361020at2759"/>
<dbReference type="STRING" id="1095629.A0A0C9WY53"/>
<dbReference type="GO" id="GO:0000724">
    <property type="term" value="P:double-strand break repair via homologous recombination"/>
    <property type="evidence" value="ECO:0007669"/>
    <property type="project" value="TreeGrafter"/>
</dbReference>
<dbReference type="GO" id="GO:0003684">
    <property type="term" value="F:damaged DNA binding"/>
    <property type="evidence" value="ECO:0007669"/>
    <property type="project" value="TreeGrafter"/>
</dbReference>
<evidence type="ECO:0000313" key="6">
    <source>
        <dbReference type="Proteomes" id="UP000054477"/>
    </source>
</evidence>